<proteinExistence type="predicted"/>
<keyword evidence="3" id="KW-1185">Reference proteome</keyword>
<evidence type="ECO:0000256" key="1">
    <source>
        <dbReference type="SAM" id="Phobius"/>
    </source>
</evidence>
<comment type="caution">
    <text evidence="2">The sequence shown here is derived from an EMBL/GenBank/DDBJ whole genome shotgun (WGS) entry which is preliminary data.</text>
</comment>
<name>A0ABS2CAC8_9NEIS</name>
<evidence type="ECO:0008006" key="4">
    <source>
        <dbReference type="Google" id="ProtNLM"/>
    </source>
</evidence>
<sequence length="268" mass="31382">MYAIKPNKIVTRVLTVKPTEHCAPKDKEKNIILLVEMEEKYHYDNGAICEAKLDIRYGLLTSYEPWKMHAFDAHYQRSYQGEGGNVCITGTLQASSVFLDPSEIRGNRIGTYLMNEVVMWAKQWPLADVKPITLLSNQAGKSHEFCTERRNRFYERFGIAFEYAEPSNKESGYSKPMKANQLKEVESWQQNIKQQPLSDYLPKLFHELRSLEMEHAYVQKRVRESQKRAEKAEQEIGRRAWMVFYCTTVFFVAMFLGFWVNNKILINL</sequence>
<protein>
    <recommendedName>
        <fullName evidence="4">N-acetyltransferase domain-containing protein</fullName>
    </recommendedName>
</protein>
<keyword evidence="1" id="KW-0472">Membrane</keyword>
<evidence type="ECO:0000313" key="3">
    <source>
        <dbReference type="Proteomes" id="UP001195660"/>
    </source>
</evidence>
<keyword evidence="1" id="KW-0812">Transmembrane</keyword>
<keyword evidence="1" id="KW-1133">Transmembrane helix</keyword>
<dbReference type="Proteomes" id="UP001195660">
    <property type="component" value="Unassembled WGS sequence"/>
</dbReference>
<gene>
    <name evidence="2" type="ORF">GM173_05810</name>
</gene>
<organism evidence="2 3">
    <name type="scientific">Deefgea chitinilytica</name>
    <dbReference type="NCBI Taxonomy" id="570276"/>
    <lineage>
        <taxon>Bacteria</taxon>
        <taxon>Pseudomonadati</taxon>
        <taxon>Pseudomonadota</taxon>
        <taxon>Betaproteobacteria</taxon>
        <taxon>Neisseriales</taxon>
        <taxon>Chitinibacteraceae</taxon>
        <taxon>Deefgea</taxon>
    </lineage>
</organism>
<reference evidence="2 3" key="1">
    <citation type="submission" date="2019-11" db="EMBL/GenBank/DDBJ databases">
        <title>Novel Deefgea species.</title>
        <authorList>
            <person name="Han J.-H."/>
        </authorList>
    </citation>
    <scope>NUCLEOTIDE SEQUENCE [LARGE SCALE GENOMIC DNA]</scope>
    <source>
        <strain evidence="2 3">LMG 24817</strain>
    </source>
</reference>
<evidence type="ECO:0000313" key="2">
    <source>
        <dbReference type="EMBL" id="MBM5571095.1"/>
    </source>
</evidence>
<feature type="transmembrane region" description="Helical" evidence="1">
    <location>
        <begin position="240"/>
        <end position="260"/>
    </location>
</feature>
<dbReference type="EMBL" id="WOFE01000002">
    <property type="protein sequence ID" value="MBM5571095.1"/>
    <property type="molecule type" value="Genomic_DNA"/>
</dbReference>
<accession>A0ABS2CAC8</accession>
<dbReference type="RefSeq" id="WP_203570426.1">
    <property type="nucleotide sequence ID" value="NZ_WOFE01000002.1"/>
</dbReference>